<keyword evidence="2" id="KW-1185">Reference proteome</keyword>
<dbReference type="Proteomes" id="UP001215280">
    <property type="component" value="Unassembled WGS sequence"/>
</dbReference>
<evidence type="ECO:0000313" key="1">
    <source>
        <dbReference type="EMBL" id="KAJ7739967.1"/>
    </source>
</evidence>
<accession>A0AAD7ICC5</accession>
<organism evidence="1 2">
    <name type="scientific">Mycena maculata</name>
    <dbReference type="NCBI Taxonomy" id="230809"/>
    <lineage>
        <taxon>Eukaryota</taxon>
        <taxon>Fungi</taxon>
        <taxon>Dikarya</taxon>
        <taxon>Basidiomycota</taxon>
        <taxon>Agaricomycotina</taxon>
        <taxon>Agaricomycetes</taxon>
        <taxon>Agaricomycetidae</taxon>
        <taxon>Agaricales</taxon>
        <taxon>Marasmiineae</taxon>
        <taxon>Mycenaceae</taxon>
        <taxon>Mycena</taxon>
    </lineage>
</organism>
<sequence length="260" mass="30490">MKAKLRVGDKGNVCPPSFQTTTWVTYVVTSYPFLPLFAHRPILARVSHPRGRPLTWSVRHPQGGCGKDRIRLRVILGSAGSHLIRFRTHRVRSHRFPQKSRYSHQVPEPIRSLTLRRSSLLLIYCANNYLGGTDDRCTMNFTRSQAVRQGPVSRAFEDRRIIQEWNAHHDHRRKFETCIQRKYSAWIFKRLGRETRNKSRQTSTVEMCNDYRRLSICWPQRTFTTAATFWFIQSATKRLAAAGRPLLDLTMWLDYSMRRG</sequence>
<name>A0AAD7ICC5_9AGAR</name>
<dbReference type="EMBL" id="JARJLG010000129">
    <property type="protein sequence ID" value="KAJ7739967.1"/>
    <property type="molecule type" value="Genomic_DNA"/>
</dbReference>
<reference evidence="1" key="1">
    <citation type="submission" date="2023-03" db="EMBL/GenBank/DDBJ databases">
        <title>Massive genome expansion in bonnet fungi (Mycena s.s.) driven by repeated elements and novel gene families across ecological guilds.</title>
        <authorList>
            <consortium name="Lawrence Berkeley National Laboratory"/>
            <person name="Harder C.B."/>
            <person name="Miyauchi S."/>
            <person name="Viragh M."/>
            <person name="Kuo A."/>
            <person name="Thoen E."/>
            <person name="Andreopoulos B."/>
            <person name="Lu D."/>
            <person name="Skrede I."/>
            <person name="Drula E."/>
            <person name="Henrissat B."/>
            <person name="Morin E."/>
            <person name="Kohler A."/>
            <person name="Barry K."/>
            <person name="LaButti K."/>
            <person name="Morin E."/>
            <person name="Salamov A."/>
            <person name="Lipzen A."/>
            <person name="Mereny Z."/>
            <person name="Hegedus B."/>
            <person name="Baldrian P."/>
            <person name="Stursova M."/>
            <person name="Weitz H."/>
            <person name="Taylor A."/>
            <person name="Grigoriev I.V."/>
            <person name="Nagy L.G."/>
            <person name="Martin F."/>
            <person name="Kauserud H."/>
        </authorList>
    </citation>
    <scope>NUCLEOTIDE SEQUENCE</scope>
    <source>
        <strain evidence="1">CBHHK188m</strain>
    </source>
</reference>
<protein>
    <submittedName>
        <fullName evidence="1">Uncharacterized protein</fullName>
    </submittedName>
</protein>
<gene>
    <name evidence="1" type="ORF">DFH07DRAFT_70303</name>
</gene>
<proteinExistence type="predicted"/>
<dbReference type="AlphaFoldDB" id="A0AAD7ICC5"/>
<comment type="caution">
    <text evidence="1">The sequence shown here is derived from an EMBL/GenBank/DDBJ whole genome shotgun (WGS) entry which is preliminary data.</text>
</comment>
<evidence type="ECO:0000313" key="2">
    <source>
        <dbReference type="Proteomes" id="UP001215280"/>
    </source>
</evidence>